<name>A0A9K3GJE7_9EUKA</name>
<feature type="region of interest" description="Disordered" evidence="1">
    <location>
        <begin position="666"/>
        <end position="702"/>
    </location>
</feature>
<reference evidence="2 3" key="1">
    <citation type="journal article" date="2018" name="PLoS ONE">
        <title>The draft genome of Kipferlia bialata reveals reductive genome evolution in fornicate parasites.</title>
        <authorList>
            <person name="Tanifuji G."/>
            <person name="Takabayashi S."/>
            <person name="Kume K."/>
            <person name="Takagi M."/>
            <person name="Nakayama T."/>
            <person name="Kamikawa R."/>
            <person name="Inagaki Y."/>
            <person name="Hashimoto T."/>
        </authorList>
    </citation>
    <scope>NUCLEOTIDE SEQUENCE [LARGE SCALE GENOMIC DNA]</scope>
    <source>
        <strain evidence="2">NY0173</strain>
    </source>
</reference>
<evidence type="ECO:0000313" key="3">
    <source>
        <dbReference type="Proteomes" id="UP000265618"/>
    </source>
</evidence>
<dbReference type="Proteomes" id="UP000265618">
    <property type="component" value="Unassembled WGS sequence"/>
</dbReference>
<feature type="compositionally biased region" description="Acidic residues" evidence="1">
    <location>
        <begin position="168"/>
        <end position="179"/>
    </location>
</feature>
<feature type="compositionally biased region" description="Basic and acidic residues" evidence="1">
    <location>
        <begin position="184"/>
        <end position="202"/>
    </location>
</feature>
<feature type="region of interest" description="Disordered" evidence="1">
    <location>
        <begin position="1"/>
        <end position="102"/>
    </location>
</feature>
<dbReference type="EMBL" id="BDIP01001740">
    <property type="protein sequence ID" value="GIQ85047.1"/>
    <property type="molecule type" value="Genomic_DNA"/>
</dbReference>
<feature type="compositionally biased region" description="Basic and acidic residues" evidence="1">
    <location>
        <begin position="666"/>
        <end position="687"/>
    </location>
</feature>
<comment type="caution">
    <text evidence="2">The sequence shown here is derived from an EMBL/GenBank/DDBJ whole genome shotgun (WGS) entry which is preliminary data.</text>
</comment>
<gene>
    <name evidence="2" type="ORF">KIPB_006657</name>
</gene>
<organism evidence="2 3">
    <name type="scientific">Kipferlia bialata</name>
    <dbReference type="NCBI Taxonomy" id="797122"/>
    <lineage>
        <taxon>Eukaryota</taxon>
        <taxon>Metamonada</taxon>
        <taxon>Carpediemonas-like organisms</taxon>
        <taxon>Kipferlia</taxon>
    </lineage>
</organism>
<keyword evidence="3" id="KW-1185">Reference proteome</keyword>
<feature type="region of interest" description="Disordered" evidence="1">
    <location>
        <begin position="161"/>
        <end position="228"/>
    </location>
</feature>
<feature type="non-terminal residue" evidence="2">
    <location>
        <position position="1008"/>
    </location>
</feature>
<feature type="compositionally biased region" description="Basic residues" evidence="1">
    <location>
        <begin position="108"/>
        <end position="120"/>
    </location>
</feature>
<protein>
    <submittedName>
        <fullName evidence="2">Uncharacterized protein</fullName>
    </submittedName>
</protein>
<dbReference type="AlphaFoldDB" id="A0A9K3GJE7"/>
<feature type="region of interest" description="Disordered" evidence="1">
    <location>
        <begin position="988"/>
        <end position="1008"/>
    </location>
</feature>
<accession>A0A9K3GJE7</accession>
<evidence type="ECO:0000256" key="1">
    <source>
        <dbReference type="SAM" id="MobiDB-lite"/>
    </source>
</evidence>
<feature type="region of interest" description="Disordered" evidence="1">
    <location>
        <begin position="108"/>
        <end position="127"/>
    </location>
</feature>
<evidence type="ECO:0000313" key="2">
    <source>
        <dbReference type="EMBL" id="GIQ85047.1"/>
    </source>
</evidence>
<proteinExistence type="predicted"/>
<sequence length="1008" mass="108265">REAQRQEGGDAPPDEEGYYGGSDDSFESIGHDEWTPLAEADADVEREDEMPVKGGTMILKDGTTVRVSKRSGAKKGIVRDRSARGGSVSDNYVRMEKKGGASAITRRRAMNSSKKYKKGSSRRDGFRELLNKRRTRLNAVPCELALARPVEVQTPLIAPPVFTRMPLAEEEEGEGEGEGEAPPQEEREREREVPPPKEKDEWALTDDEVSSPPPPVQKKRAKEREREEVVESGALGMVSALLKGLGLAATQNTKCALRDTFSYCDIEPVFVPLDPYDTLPYLAGLGTTYRSAGYVLVVVDEYLVAQGLAERLNLLASNKGIPIGALSLPPLAMCNHHGVMPGLLNSRASYEAQPFGNPYVSLGLELVASSRLQYVICDTAWAMSPAFLKFINACADGCIMSITFINACADGCIMPVQSSSDTACLPARILSHVVVLGGHVASSPNAGEDGGDSGMVLKPKYRAALSALCAQDGVADACTLSLAQPWVAGHATHTHSMDIPLSFSQDDRGLCDAVKRSQKRQRLVVTDDHPRSVSSTTNLLKATAGMGALMMYPRVGSLKDQRARRDRDRPGVTVLSTESASLWQCGKADETTKAKSKARKGVGIFQAHMPVSLSTLVPPLVSTDRDTDYGIHCSQRDRLNAVCRVVASHIPAAGLAHALRSLRPGDVRRKESDRQSREAQRVRERQRGMGLDVSGDTPTSTTNSSLFLVDVDEMVDGVYPGARFGSKGENVDGAARDRVMSAIVELTPLVSIADVVQARWELQLSASRMDALSSQYPILGHAAHCEIDRRGTLSLVDLCTLSNTAPRQCFDELTRVSKDVGFGIVGSGLGLVLSIEHTVETMDIVKRHVSGLVSKLKEATAIQTALASGSATSLNTLVSCVHEYTGPAIDDTLFSQVDPVAADEAYKALVVPELSVMDSLCSPSVVVGAVSGVLAGRRTGIKLKRGQHPGELYIHCLDALLEGGTGDGIAAQHEMDVLCSVLGLEVEEEEGSEDVAPEGVEQDPYALD</sequence>